<organism evidence="7 8">
    <name type="scientific">Armadillidium nasatum</name>
    <dbReference type="NCBI Taxonomy" id="96803"/>
    <lineage>
        <taxon>Eukaryota</taxon>
        <taxon>Metazoa</taxon>
        <taxon>Ecdysozoa</taxon>
        <taxon>Arthropoda</taxon>
        <taxon>Crustacea</taxon>
        <taxon>Multicrustacea</taxon>
        <taxon>Malacostraca</taxon>
        <taxon>Eumalacostraca</taxon>
        <taxon>Peracarida</taxon>
        <taxon>Isopoda</taxon>
        <taxon>Oniscidea</taxon>
        <taxon>Crinocheta</taxon>
        <taxon>Armadillidiidae</taxon>
        <taxon>Armadillidium</taxon>
    </lineage>
</organism>
<comment type="similarity">
    <text evidence="1">Belongs to the TBCD family.</text>
</comment>
<dbReference type="GO" id="GO:0000226">
    <property type="term" value="P:microtubule cytoskeleton organization"/>
    <property type="evidence" value="ECO:0007669"/>
    <property type="project" value="TreeGrafter"/>
</dbReference>
<comment type="caution">
    <text evidence="7">The sequence shown here is derived from an EMBL/GenBank/DDBJ whole genome shotgun (WGS) entry which is preliminary data.</text>
</comment>
<sequence>MAIEHDVEPSTVDEFTQEETDTGFTYTLDMFKESQEVLQMIKNIPVICKELVSSEKGFETLKTILDQYQEQPHLLDPHLPSLLSECLCIITDEKQSQKAISQAFQYLWLVVKVRGHKIVSKKMPHEVKDLLPVLNFLEKDEFEDDFYGSYILLMWLSIIVYMPFNMMAFDATVQKTSSTKATVVERILAVTKKHLKCAQSSREMAAHLASRFVTRPDLQEYLPQFIDYCFEAIQTYKPEDPQNLFHKMGTLRSLGLIFKHGRREELYDLSFVVLEKLLIVSANPFQDTPLRKFSMKLIQRLGLTFLRPKLASWRYQRGTRSLALNVAGVAPKSPLTASLNNTSEEVIEDEDEDVPGQIEDVIEYLVKGLRDQDTVVRWSAAKGIGRITERLPRSYADDVIGEIILLFSTRESDKSWHGGCLALAEMARRGVLLPSQLPEVMPILEKALVYDELRGQCSVGANIRDAACYMCWAIARAYNPKQLTDFVTQIATGLLIVALFDREIPCRRAASSAFQEHMGRQGNFPNGIELVTTVDYFAVGKRSNAFLNLGVHVGRLFSESLKFSQFKALHNLTPFAPEYVGKTVLPLVIDKCTGPVLIERHGAILAVGQIIYGLHDKAKEEGKLFNYYIEQWYNILEECVLSFEDHIRSPALEALGALWNHYFSVENLEDYEKEKRICWRKSLLNKYVHGLNCGRETQCLGYAALLGKMPTHILNGSVDVVIEALIEITKITPLTEKWALTRKQSIDSLLQIVTKIDILPDGVESKFINNSNLKKVYGALLNSLEDYTMDRRGDIGAWVRESSMQALQSVTKIYIEECCDEDLPVLDESIGKEMMTKICQQSVERIDRTRKLAGLTFQSLLYSKLPNIPNVEIVRNTFPEDWCKNCNWASESTTYVKFVALLDLPAYRPRILLGLAYSLGGVSANLSRYTLEAVQNYLNDRTAQREYLIGFVEAILDLLQSHQKDDRIILPLIKSLYEILSSCSALDEVLDQEEQMLPQLLNCLKKETVKCGDFYKLSAIVKYPKVRDLTANSFLTALLDYNDRDIVPEEHLEEITLILEDTPWMDSLPNARLQRNKVCDLLGIPPPQLKKNT</sequence>
<feature type="domain" description="Tubulin-folding cofactor D C-terminal" evidence="5">
    <location>
        <begin position="833"/>
        <end position="1016"/>
    </location>
</feature>
<dbReference type="InterPro" id="IPR058033">
    <property type="entry name" value="ARM_TBCD_2nd"/>
</dbReference>
<evidence type="ECO:0000256" key="4">
    <source>
        <dbReference type="PROSITE-ProRule" id="PRU00103"/>
    </source>
</evidence>
<evidence type="ECO:0000256" key="3">
    <source>
        <dbReference type="ARBA" id="ARBA00023186"/>
    </source>
</evidence>
<evidence type="ECO:0000256" key="2">
    <source>
        <dbReference type="ARBA" id="ARBA00015003"/>
    </source>
</evidence>
<dbReference type="Proteomes" id="UP000326759">
    <property type="component" value="Unassembled WGS sequence"/>
</dbReference>
<dbReference type="Gene3D" id="1.25.10.10">
    <property type="entry name" value="Leucine-rich Repeat Variant"/>
    <property type="match status" value="1"/>
</dbReference>
<feature type="repeat" description="HEAT" evidence="4">
    <location>
        <begin position="361"/>
        <end position="398"/>
    </location>
</feature>
<evidence type="ECO:0000313" key="8">
    <source>
        <dbReference type="Proteomes" id="UP000326759"/>
    </source>
</evidence>
<dbReference type="Pfam" id="PF25767">
    <property type="entry name" value="ARM_TBCD_2nd"/>
    <property type="match status" value="1"/>
</dbReference>
<dbReference type="GO" id="GO:0070830">
    <property type="term" value="P:bicellular tight junction assembly"/>
    <property type="evidence" value="ECO:0007669"/>
    <property type="project" value="TreeGrafter"/>
</dbReference>
<feature type="domain" description="Tubulin-folding cofactor D ARM repeats" evidence="6">
    <location>
        <begin position="290"/>
        <end position="528"/>
    </location>
</feature>
<dbReference type="EMBL" id="SEYY01019680">
    <property type="protein sequence ID" value="KAB7498008.1"/>
    <property type="molecule type" value="Genomic_DNA"/>
</dbReference>
<dbReference type="PANTHER" id="PTHR12658:SF0">
    <property type="entry name" value="TUBULIN-SPECIFIC CHAPERONE D"/>
    <property type="match status" value="1"/>
</dbReference>
<protein>
    <recommendedName>
        <fullName evidence="2">Tubulin-specific chaperone D</fullName>
    </recommendedName>
</protein>
<proteinExistence type="inferred from homology"/>
<dbReference type="GO" id="GO:0016328">
    <property type="term" value="C:lateral plasma membrane"/>
    <property type="evidence" value="ECO:0007669"/>
    <property type="project" value="TreeGrafter"/>
</dbReference>
<keyword evidence="3" id="KW-0143">Chaperone</keyword>
<evidence type="ECO:0000259" key="6">
    <source>
        <dbReference type="Pfam" id="PF25767"/>
    </source>
</evidence>
<dbReference type="InterPro" id="IPR021133">
    <property type="entry name" value="HEAT_type_2"/>
</dbReference>
<dbReference type="InterPro" id="IPR016024">
    <property type="entry name" value="ARM-type_fold"/>
</dbReference>
<dbReference type="GO" id="GO:0007021">
    <property type="term" value="P:tubulin complex assembly"/>
    <property type="evidence" value="ECO:0007669"/>
    <property type="project" value="InterPro"/>
</dbReference>
<accession>A0A5N5SVR1</accession>
<dbReference type="InterPro" id="IPR022577">
    <property type="entry name" value="TBCD_C"/>
</dbReference>
<name>A0A5N5SVR1_9CRUS</name>
<dbReference type="InterPro" id="IPR011989">
    <property type="entry name" value="ARM-like"/>
</dbReference>
<dbReference type="GO" id="GO:0007023">
    <property type="term" value="P:post-chaperonin tubulin folding pathway"/>
    <property type="evidence" value="ECO:0007669"/>
    <property type="project" value="InterPro"/>
</dbReference>
<dbReference type="GO" id="GO:0005096">
    <property type="term" value="F:GTPase activator activity"/>
    <property type="evidence" value="ECO:0007669"/>
    <property type="project" value="InterPro"/>
</dbReference>
<dbReference type="AlphaFoldDB" id="A0A5N5SVR1"/>
<dbReference type="InterPro" id="IPR033162">
    <property type="entry name" value="TBCD"/>
</dbReference>
<reference evidence="7 8" key="1">
    <citation type="journal article" date="2019" name="PLoS Biol.">
        <title>Sex chromosomes control vertical transmission of feminizing Wolbachia symbionts in an isopod.</title>
        <authorList>
            <person name="Becking T."/>
            <person name="Chebbi M.A."/>
            <person name="Giraud I."/>
            <person name="Moumen B."/>
            <person name="Laverre T."/>
            <person name="Caubet Y."/>
            <person name="Peccoud J."/>
            <person name="Gilbert C."/>
            <person name="Cordaux R."/>
        </authorList>
    </citation>
    <scope>NUCLEOTIDE SEQUENCE [LARGE SCALE GENOMIC DNA]</scope>
    <source>
        <strain evidence="7">ANa2</strain>
        <tissue evidence="7">Whole body excluding digestive tract and cuticle</tissue>
    </source>
</reference>
<dbReference type="GO" id="GO:0034333">
    <property type="term" value="P:adherens junction assembly"/>
    <property type="evidence" value="ECO:0007669"/>
    <property type="project" value="TreeGrafter"/>
</dbReference>
<dbReference type="OrthoDB" id="6336275at2759"/>
<dbReference type="Pfam" id="PF12612">
    <property type="entry name" value="TFCD_C"/>
    <property type="match status" value="1"/>
</dbReference>
<dbReference type="GO" id="GO:0048487">
    <property type="term" value="F:beta-tubulin binding"/>
    <property type="evidence" value="ECO:0007669"/>
    <property type="project" value="InterPro"/>
</dbReference>
<dbReference type="SUPFAM" id="SSF48371">
    <property type="entry name" value="ARM repeat"/>
    <property type="match status" value="2"/>
</dbReference>
<dbReference type="PANTHER" id="PTHR12658">
    <property type="entry name" value="BETA-TUBULIN COFACTOR D"/>
    <property type="match status" value="1"/>
</dbReference>
<dbReference type="PROSITE" id="PS50077">
    <property type="entry name" value="HEAT_REPEAT"/>
    <property type="match status" value="1"/>
</dbReference>
<evidence type="ECO:0000259" key="5">
    <source>
        <dbReference type="Pfam" id="PF12612"/>
    </source>
</evidence>
<evidence type="ECO:0000256" key="1">
    <source>
        <dbReference type="ARBA" id="ARBA00006853"/>
    </source>
</evidence>
<keyword evidence="8" id="KW-1185">Reference proteome</keyword>
<evidence type="ECO:0000313" key="7">
    <source>
        <dbReference type="EMBL" id="KAB7498008.1"/>
    </source>
</evidence>
<dbReference type="Pfam" id="PF23579">
    <property type="entry name" value="ARM_TBCD"/>
    <property type="match status" value="1"/>
</dbReference>
<gene>
    <name evidence="7" type="primary">TBCD</name>
    <name evidence="7" type="ORF">Anas_00084</name>
</gene>